<evidence type="ECO:0000256" key="2">
    <source>
        <dbReference type="SAM" id="SignalP"/>
    </source>
</evidence>
<feature type="chain" id="PRO_5045856077" evidence="2">
    <location>
        <begin position="21"/>
        <end position="456"/>
    </location>
</feature>
<keyword evidence="2" id="KW-0732">Signal</keyword>
<protein>
    <submittedName>
        <fullName evidence="4">Prolyl oligopeptidase family serine peptidase</fullName>
    </submittedName>
</protein>
<keyword evidence="5" id="KW-1185">Reference proteome</keyword>
<sequence length="456" mass="48047">MRLTAIGSALLLTAPLVAGAGGARADTPPGHVEGTLPSGATWAMDVPSGWNGTVLLYSHGYVAEGQPNPARNTTTDAVRDAALARGYALIGSSYSRTGWAVGEAVPDQLATLDEFTRRFGAPRRKIAWGTSYGGLVTTALAERHGGRFDGTLALCGLQQGGVAHFNALLDTTHAVRTLIGGLDDVPLTGVPDQATAAQWAAKATAAVRRAQETPEGRARVSLAAALYNLPPWPGPMVPEPAPDDYDTWEVNQQRHMVGPFFNVAYTWRAEIEARTGGNVSWNRGVDYRSLLAKSSDKKEVETLYGKAGLSLKKDLTALNKGAAVRADPSAVARLARGSVFAGTLRTPMLTVHTTGDGVVPIQVQNGYRRLVGDDALLGQAYVRRAGHCNFTTGEVLTAITTLEARLDGATWTLDPAALNRAAQDIDPAVPAFTDADPGPYLRPFDAPHLPGGRGGS</sequence>
<feature type="signal peptide" evidence="2">
    <location>
        <begin position="1"/>
        <end position="20"/>
    </location>
</feature>
<dbReference type="InterPro" id="IPR029058">
    <property type="entry name" value="AB_hydrolase_fold"/>
</dbReference>
<gene>
    <name evidence="4" type="ORF">AGRA3207_002369</name>
</gene>
<evidence type="ECO:0000256" key="1">
    <source>
        <dbReference type="SAM" id="MobiDB-lite"/>
    </source>
</evidence>
<dbReference type="SUPFAM" id="SSF53474">
    <property type="entry name" value="alpha/beta-Hydrolases"/>
    <property type="match status" value="1"/>
</dbReference>
<dbReference type="Gene3D" id="3.40.50.1820">
    <property type="entry name" value="alpha/beta hydrolase"/>
    <property type="match status" value="1"/>
</dbReference>
<feature type="domain" description="DUF6351" evidence="3">
    <location>
        <begin position="43"/>
        <end position="178"/>
    </location>
</feature>
<evidence type="ECO:0000259" key="3">
    <source>
        <dbReference type="Pfam" id="PF19878"/>
    </source>
</evidence>
<dbReference type="Proteomes" id="UP001049518">
    <property type="component" value="Chromosome"/>
</dbReference>
<dbReference type="RefSeq" id="WP_231334663.1">
    <property type="nucleotide sequence ID" value="NZ_CP059572.1"/>
</dbReference>
<name>A0ABX8QS38_9ACTN</name>
<dbReference type="Pfam" id="PF19878">
    <property type="entry name" value="DUF6351"/>
    <property type="match status" value="1"/>
</dbReference>
<feature type="region of interest" description="Disordered" evidence="1">
    <location>
        <begin position="436"/>
        <end position="456"/>
    </location>
</feature>
<reference evidence="4" key="1">
    <citation type="submission" date="2020-07" db="EMBL/GenBank/DDBJ databases">
        <authorList>
            <person name="Tarantini F.S."/>
            <person name="Hong K.W."/>
            <person name="Chan K.G."/>
        </authorList>
    </citation>
    <scope>NUCLEOTIDE SEQUENCE</scope>
    <source>
        <strain evidence="4">32-07</strain>
    </source>
</reference>
<evidence type="ECO:0000313" key="4">
    <source>
        <dbReference type="EMBL" id="QXJ21510.1"/>
    </source>
</evidence>
<evidence type="ECO:0000313" key="5">
    <source>
        <dbReference type="Proteomes" id="UP001049518"/>
    </source>
</evidence>
<proteinExistence type="predicted"/>
<organism evidence="4 5">
    <name type="scientific">Actinomadura graeca</name>
    <dbReference type="NCBI Taxonomy" id="2750812"/>
    <lineage>
        <taxon>Bacteria</taxon>
        <taxon>Bacillati</taxon>
        <taxon>Actinomycetota</taxon>
        <taxon>Actinomycetes</taxon>
        <taxon>Streptosporangiales</taxon>
        <taxon>Thermomonosporaceae</taxon>
        <taxon>Actinomadura</taxon>
    </lineage>
</organism>
<dbReference type="InterPro" id="IPR045556">
    <property type="entry name" value="DUF6351"/>
</dbReference>
<dbReference type="EMBL" id="CP059572">
    <property type="protein sequence ID" value="QXJ21510.1"/>
    <property type="molecule type" value="Genomic_DNA"/>
</dbReference>
<accession>A0ABX8QS38</accession>